<sequence length="103" mass="11464">MLCDAIPYWRGKGGRREGVKELSLLLSLLISLLSSFRGFPVVLFHCALNLPTCSSTHYWYATGPNKSAPTPAGHRCAAQSCSQHRPTDRVTHKSQIIRCDSHR</sequence>
<name>A0A2T6ZFP3_TUBBO</name>
<comment type="caution">
    <text evidence="1">The sequence shown here is derived from an EMBL/GenBank/DDBJ whole genome shotgun (WGS) entry which is preliminary data.</text>
</comment>
<proteinExistence type="predicted"/>
<evidence type="ECO:0000313" key="1">
    <source>
        <dbReference type="EMBL" id="PUU74234.1"/>
    </source>
</evidence>
<evidence type="ECO:0000313" key="2">
    <source>
        <dbReference type="Proteomes" id="UP000244722"/>
    </source>
</evidence>
<protein>
    <submittedName>
        <fullName evidence="1">Uncharacterized protein</fullName>
    </submittedName>
</protein>
<keyword evidence="2" id="KW-1185">Reference proteome</keyword>
<dbReference type="Proteomes" id="UP000244722">
    <property type="component" value="Unassembled WGS sequence"/>
</dbReference>
<gene>
    <name evidence="1" type="ORF">B9Z19DRAFT_470393</name>
</gene>
<dbReference type="EMBL" id="NESQ01000312">
    <property type="protein sequence ID" value="PUU74234.1"/>
    <property type="molecule type" value="Genomic_DNA"/>
</dbReference>
<reference evidence="1 2" key="1">
    <citation type="submission" date="2017-04" db="EMBL/GenBank/DDBJ databases">
        <title>Draft genome sequence of Tuber borchii Vittad., a whitish edible truffle.</title>
        <authorList>
            <consortium name="DOE Joint Genome Institute"/>
            <person name="Murat C."/>
            <person name="Kuo A."/>
            <person name="Barry K.W."/>
            <person name="Clum A."/>
            <person name="Dockter R.B."/>
            <person name="Fauchery L."/>
            <person name="Iotti M."/>
            <person name="Kohler A."/>
            <person name="Labutti K."/>
            <person name="Lindquist E.A."/>
            <person name="Lipzen A."/>
            <person name="Ohm R.A."/>
            <person name="Wang M."/>
            <person name="Grigoriev I.V."/>
            <person name="Zambonelli A."/>
            <person name="Martin F.M."/>
        </authorList>
    </citation>
    <scope>NUCLEOTIDE SEQUENCE [LARGE SCALE GENOMIC DNA]</scope>
    <source>
        <strain evidence="1 2">Tbo3840</strain>
    </source>
</reference>
<organism evidence="1 2">
    <name type="scientific">Tuber borchii</name>
    <name type="common">White truffle</name>
    <dbReference type="NCBI Taxonomy" id="42251"/>
    <lineage>
        <taxon>Eukaryota</taxon>
        <taxon>Fungi</taxon>
        <taxon>Dikarya</taxon>
        <taxon>Ascomycota</taxon>
        <taxon>Pezizomycotina</taxon>
        <taxon>Pezizomycetes</taxon>
        <taxon>Pezizales</taxon>
        <taxon>Tuberaceae</taxon>
        <taxon>Tuber</taxon>
    </lineage>
</organism>
<dbReference type="AlphaFoldDB" id="A0A2T6ZFP3"/>
<accession>A0A2T6ZFP3</accession>